<evidence type="ECO:0000256" key="8">
    <source>
        <dbReference type="SAM" id="Phobius"/>
    </source>
</evidence>
<dbReference type="SUPFAM" id="SSF55486">
    <property type="entry name" value="Metalloproteases ('zincins'), catalytic domain"/>
    <property type="match status" value="1"/>
</dbReference>
<dbReference type="InterPro" id="IPR008753">
    <property type="entry name" value="Peptidase_M13_N"/>
</dbReference>
<dbReference type="Proteomes" id="UP000663828">
    <property type="component" value="Unassembled WGS sequence"/>
</dbReference>
<dbReference type="EMBL" id="CAJNOR010007101">
    <property type="protein sequence ID" value="CAF1610736.1"/>
    <property type="molecule type" value="Genomic_DNA"/>
</dbReference>
<protein>
    <submittedName>
        <fullName evidence="11">Uncharacterized protein</fullName>
    </submittedName>
</protein>
<keyword evidence="8" id="KW-0812">Transmembrane</keyword>
<feature type="transmembrane region" description="Helical" evidence="8">
    <location>
        <begin position="12"/>
        <end position="37"/>
    </location>
</feature>
<evidence type="ECO:0000256" key="1">
    <source>
        <dbReference type="ARBA" id="ARBA00001947"/>
    </source>
</evidence>
<dbReference type="AlphaFoldDB" id="A0A815WL43"/>
<dbReference type="PANTHER" id="PTHR11733:SF167">
    <property type="entry name" value="FI17812P1-RELATED"/>
    <property type="match status" value="1"/>
</dbReference>
<dbReference type="GO" id="GO:0004222">
    <property type="term" value="F:metalloendopeptidase activity"/>
    <property type="evidence" value="ECO:0007669"/>
    <property type="project" value="InterPro"/>
</dbReference>
<dbReference type="Pfam" id="PF05649">
    <property type="entry name" value="Peptidase_M13_N"/>
    <property type="match status" value="1"/>
</dbReference>
<accession>A0A815WL43</accession>
<dbReference type="PROSITE" id="PS51885">
    <property type="entry name" value="NEPRILYSIN"/>
    <property type="match status" value="1"/>
</dbReference>
<dbReference type="EMBL" id="CAJNOJ010001180">
    <property type="protein sequence ID" value="CAF1545501.1"/>
    <property type="molecule type" value="Genomic_DNA"/>
</dbReference>
<dbReference type="Proteomes" id="UP000663852">
    <property type="component" value="Unassembled WGS sequence"/>
</dbReference>
<proteinExistence type="inferred from homology"/>
<dbReference type="CDD" id="cd08662">
    <property type="entry name" value="M13"/>
    <property type="match status" value="1"/>
</dbReference>
<dbReference type="GO" id="GO:0016485">
    <property type="term" value="P:protein processing"/>
    <property type="evidence" value="ECO:0007669"/>
    <property type="project" value="TreeGrafter"/>
</dbReference>
<reference evidence="11" key="1">
    <citation type="submission" date="2021-02" db="EMBL/GenBank/DDBJ databases">
        <authorList>
            <person name="Nowell W R."/>
        </authorList>
    </citation>
    <scope>NUCLEOTIDE SEQUENCE</scope>
</reference>
<dbReference type="InterPro" id="IPR018497">
    <property type="entry name" value="Peptidase_M13_C"/>
</dbReference>
<dbReference type="GO" id="GO:0046872">
    <property type="term" value="F:metal ion binding"/>
    <property type="evidence" value="ECO:0007669"/>
    <property type="project" value="UniProtKB-KW"/>
</dbReference>
<evidence type="ECO:0000256" key="2">
    <source>
        <dbReference type="ARBA" id="ARBA00007357"/>
    </source>
</evidence>
<evidence type="ECO:0000313" key="14">
    <source>
        <dbReference type="Proteomes" id="UP000663852"/>
    </source>
</evidence>
<feature type="non-terminal residue" evidence="11">
    <location>
        <position position="1"/>
    </location>
</feature>
<dbReference type="InterPro" id="IPR024079">
    <property type="entry name" value="MetalloPept_cat_dom_sf"/>
</dbReference>
<evidence type="ECO:0000259" key="10">
    <source>
        <dbReference type="Pfam" id="PF05649"/>
    </source>
</evidence>
<keyword evidence="6" id="KW-0862">Zinc</keyword>
<dbReference type="PANTHER" id="PTHR11733">
    <property type="entry name" value="ZINC METALLOPROTEASE FAMILY M13 NEPRILYSIN-RELATED"/>
    <property type="match status" value="1"/>
</dbReference>
<name>A0A815WL43_ADIRI</name>
<evidence type="ECO:0000256" key="7">
    <source>
        <dbReference type="ARBA" id="ARBA00023049"/>
    </source>
</evidence>
<evidence type="ECO:0000256" key="4">
    <source>
        <dbReference type="ARBA" id="ARBA00022723"/>
    </source>
</evidence>
<evidence type="ECO:0000259" key="9">
    <source>
        <dbReference type="Pfam" id="PF01431"/>
    </source>
</evidence>
<keyword evidence="7" id="KW-0482">Metalloprotease</keyword>
<organism evidence="11 14">
    <name type="scientific">Adineta ricciae</name>
    <name type="common">Rotifer</name>
    <dbReference type="NCBI Taxonomy" id="249248"/>
    <lineage>
        <taxon>Eukaryota</taxon>
        <taxon>Metazoa</taxon>
        <taxon>Spiralia</taxon>
        <taxon>Gnathifera</taxon>
        <taxon>Rotifera</taxon>
        <taxon>Eurotatoria</taxon>
        <taxon>Bdelloidea</taxon>
        <taxon>Adinetida</taxon>
        <taxon>Adinetidae</taxon>
        <taxon>Adineta</taxon>
    </lineage>
</organism>
<evidence type="ECO:0000313" key="11">
    <source>
        <dbReference type="EMBL" id="CAF1545501.1"/>
    </source>
</evidence>
<dbReference type="PRINTS" id="PR00786">
    <property type="entry name" value="NEPRILYSIN"/>
</dbReference>
<dbReference type="Gene3D" id="3.40.390.10">
    <property type="entry name" value="Collagenase (Catalytic Domain)"/>
    <property type="match status" value="1"/>
</dbReference>
<evidence type="ECO:0000313" key="12">
    <source>
        <dbReference type="EMBL" id="CAF1610736.1"/>
    </source>
</evidence>
<keyword evidence="8" id="KW-1133">Transmembrane helix</keyword>
<feature type="domain" description="Peptidase M13 C-terminal" evidence="9">
    <location>
        <begin position="522"/>
        <end position="718"/>
    </location>
</feature>
<gene>
    <name evidence="11" type="ORF">EDS130_LOCUS45624</name>
    <name evidence="12" type="ORF">XAT740_LOCUS48866</name>
</gene>
<evidence type="ECO:0000313" key="13">
    <source>
        <dbReference type="Proteomes" id="UP000663828"/>
    </source>
</evidence>
<keyword evidence="3" id="KW-0645">Protease</keyword>
<comment type="cofactor">
    <cofactor evidence="1">
        <name>Zn(2+)</name>
        <dbReference type="ChEBI" id="CHEBI:29105"/>
    </cofactor>
</comment>
<evidence type="ECO:0000256" key="3">
    <source>
        <dbReference type="ARBA" id="ARBA00022670"/>
    </source>
</evidence>
<keyword evidence="4" id="KW-0479">Metal-binding</keyword>
<sequence length="719" mass="82225">MFSTWSSSTWTILTLLLGAVSCVLFITTITLAVLYGIERNDIKESIKLDNNTSFCLTPYCINAANYLLQSIDESVDPCENFYNFTCGKWMNKSVIPDDELDASVLTSLANELNQRIIDLLTTSSTNNNELQSISNARILYASCINEDAIETDSLKTILSFIDTELGGWPIIKGSNWSTLNYSLENQLLRLTLYSLYPLYTTATTVDATNSSLYSIFIGQSQLNLRTKEVYAAENSITILYREVIRDIVLELTNITLDIDTDIADMFALEKNIAQYVWTPTDLINRAAENFQISIDNVTKFDFSGYIRRLYQSVGLNLTETDRVSVNQIDYLHNVSMIINQSSPRVVQNYLVWCFVFEMIDYMPKRFQVIKQKLNDLMLGTSTKQLRSIECSTSVNNVMGFAISRLYIEKYFSEQTRNQLLEQYQTVRNEFIDMIGQASWMDTVSKNRAVKKAQAILVSIGYPEYVGSVNVTELENQYINYRFNLSYMYNSLLVRRLIGTQNLQKLRQLSLRTTWDYPPTTVNAFYIPPHNSIIFPAGFLQTPMFHVEAPRYLNFGGIGMIMAHEMTHGFDSRGRSYDENGNIVSWWTNETSVAFEQKKQCIIDQYSNYTMAQVNIQVDGILTQAENIADNGGLKASFYAYKKWAQVNPNIDKKLPGLQKYSAEQLFFINFGYMWCSKVRDSFQAILMETEAHAPAMFRVIGTTSNFIEFDRVFGCKPGQ</sequence>
<keyword evidence="13" id="KW-1185">Reference proteome</keyword>
<evidence type="ECO:0000256" key="5">
    <source>
        <dbReference type="ARBA" id="ARBA00022801"/>
    </source>
</evidence>
<dbReference type="InterPro" id="IPR000718">
    <property type="entry name" value="Peptidase_M13"/>
</dbReference>
<dbReference type="Pfam" id="PF01431">
    <property type="entry name" value="Peptidase_M13"/>
    <property type="match status" value="1"/>
</dbReference>
<keyword evidence="8" id="KW-0472">Membrane</keyword>
<keyword evidence="5" id="KW-0378">Hydrolase</keyword>
<comment type="caution">
    <text evidence="11">The sequence shown here is derived from an EMBL/GenBank/DDBJ whole genome shotgun (WGS) entry which is preliminary data.</text>
</comment>
<feature type="domain" description="Peptidase M13 N-terminal" evidence="10">
    <location>
        <begin position="77"/>
        <end position="462"/>
    </location>
</feature>
<comment type="similarity">
    <text evidence="2">Belongs to the peptidase M13 family.</text>
</comment>
<dbReference type="OrthoDB" id="6475849at2759"/>
<dbReference type="Gene3D" id="1.10.1380.10">
    <property type="entry name" value="Neutral endopeptidase , domain2"/>
    <property type="match status" value="1"/>
</dbReference>
<dbReference type="InterPro" id="IPR042089">
    <property type="entry name" value="Peptidase_M13_dom_2"/>
</dbReference>
<dbReference type="GO" id="GO:0005886">
    <property type="term" value="C:plasma membrane"/>
    <property type="evidence" value="ECO:0007669"/>
    <property type="project" value="TreeGrafter"/>
</dbReference>
<evidence type="ECO:0000256" key="6">
    <source>
        <dbReference type="ARBA" id="ARBA00022833"/>
    </source>
</evidence>